<dbReference type="EMBL" id="CAFBOL010000045">
    <property type="protein sequence ID" value="CAB4995120.1"/>
    <property type="molecule type" value="Genomic_DNA"/>
</dbReference>
<accession>A0A6J6ABU2</accession>
<dbReference type="SUPFAM" id="SSF47203">
    <property type="entry name" value="Acyl-CoA dehydrogenase C-terminal domain-like"/>
    <property type="match status" value="1"/>
</dbReference>
<dbReference type="EMBL" id="CAEZYF010000030">
    <property type="protein sequence ID" value="CAB4744005.1"/>
    <property type="molecule type" value="Genomic_DNA"/>
</dbReference>
<reference evidence="4" key="1">
    <citation type="submission" date="2020-05" db="EMBL/GenBank/DDBJ databases">
        <authorList>
            <person name="Chiriac C."/>
            <person name="Salcher M."/>
            <person name="Ghai R."/>
            <person name="Kavagutti S V."/>
        </authorList>
    </citation>
    <scope>NUCLEOTIDE SEQUENCE</scope>
</reference>
<dbReference type="Pfam" id="PF00441">
    <property type="entry name" value="Acyl-CoA_dh_1"/>
    <property type="match status" value="1"/>
</dbReference>
<dbReference type="EMBL" id="CAESGF010000040">
    <property type="protein sequence ID" value="CAB4365672.1"/>
    <property type="molecule type" value="Genomic_DNA"/>
</dbReference>
<evidence type="ECO:0000313" key="4">
    <source>
        <dbReference type="EMBL" id="CAB4365672.1"/>
    </source>
</evidence>
<evidence type="ECO:0000259" key="3">
    <source>
        <dbReference type="Pfam" id="PF00441"/>
    </source>
</evidence>
<dbReference type="AlphaFoldDB" id="A0A6J6ABU2"/>
<sequence>MVVGERIHLRPMQHTFLNSRAETIYGGANEIQRNIVGERVLGLPKEP</sequence>
<dbReference type="GO" id="GO:0005886">
    <property type="term" value="C:plasma membrane"/>
    <property type="evidence" value="ECO:0007669"/>
    <property type="project" value="TreeGrafter"/>
</dbReference>
<dbReference type="InterPro" id="IPR036250">
    <property type="entry name" value="AcylCo_DH-like_C"/>
</dbReference>
<evidence type="ECO:0000313" key="9">
    <source>
        <dbReference type="EMBL" id="CAB4995120.1"/>
    </source>
</evidence>
<dbReference type="Gene3D" id="1.20.140.10">
    <property type="entry name" value="Butyryl-CoA Dehydrogenase, subunit A, domain 3"/>
    <property type="match status" value="1"/>
</dbReference>
<evidence type="ECO:0000313" key="7">
    <source>
        <dbReference type="EMBL" id="CAB4849840.1"/>
    </source>
</evidence>
<dbReference type="InterPro" id="IPR009075">
    <property type="entry name" value="AcylCo_DH/oxidase_C"/>
</dbReference>
<organism evidence="4">
    <name type="scientific">freshwater metagenome</name>
    <dbReference type="NCBI Taxonomy" id="449393"/>
    <lineage>
        <taxon>unclassified sequences</taxon>
        <taxon>metagenomes</taxon>
        <taxon>ecological metagenomes</taxon>
    </lineage>
</organism>
<keyword evidence="1" id="KW-0285">Flavoprotein</keyword>
<evidence type="ECO:0000313" key="6">
    <source>
        <dbReference type="EMBL" id="CAB4815208.1"/>
    </source>
</evidence>
<dbReference type="PANTHER" id="PTHR43292:SF3">
    <property type="entry name" value="ACYL-COA DEHYDROGENASE FADE29"/>
    <property type="match status" value="1"/>
</dbReference>
<proteinExistence type="predicted"/>
<feature type="domain" description="Acyl-CoA dehydrogenase/oxidase C-terminal" evidence="3">
    <location>
        <begin position="11"/>
        <end position="41"/>
    </location>
</feature>
<evidence type="ECO:0000313" key="5">
    <source>
        <dbReference type="EMBL" id="CAB4744005.1"/>
    </source>
</evidence>
<evidence type="ECO:0000256" key="2">
    <source>
        <dbReference type="ARBA" id="ARBA00023002"/>
    </source>
</evidence>
<dbReference type="EMBL" id="CAFBIY010000043">
    <property type="protein sequence ID" value="CAB4849840.1"/>
    <property type="molecule type" value="Genomic_DNA"/>
</dbReference>
<dbReference type="PANTHER" id="PTHR43292">
    <property type="entry name" value="ACYL-COA DEHYDROGENASE"/>
    <property type="match status" value="1"/>
</dbReference>
<keyword evidence="2" id="KW-0560">Oxidoreductase</keyword>
<dbReference type="GO" id="GO:0016627">
    <property type="term" value="F:oxidoreductase activity, acting on the CH-CH group of donors"/>
    <property type="evidence" value="ECO:0007669"/>
    <property type="project" value="InterPro"/>
</dbReference>
<dbReference type="EMBL" id="CAFBMT010000042">
    <property type="protein sequence ID" value="CAB4959390.1"/>
    <property type="molecule type" value="Genomic_DNA"/>
</dbReference>
<gene>
    <name evidence="5" type="ORF">UFOPK2656_03108</name>
    <name evidence="6" type="ORF">UFOPK3099_01017</name>
    <name evidence="7" type="ORF">UFOPK3267_01008</name>
    <name evidence="8" type="ORF">UFOPK3651_03406</name>
    <name evidence="9" type="ORF">UFOPK3931_01743</name>
    <name evidence="4" type="ORF">UFOPK4189_03414</name>
</gene>
<evidence type="ECO:0000313" key="8">
    <source>
        <dbReference type="EMBL" id="CAB4959390.1"/>
    </source>
</evidence>
<protein>
    <submittedName>
        <fullName evidence="4">Unannotated protein</fullName>
    </submittedName>
</protein>
<name>A0A6J6ABU2_9ZZZZ</name>
<dbReference type="EMBL" id="CAFAAV010000061">
    <property type="protein sequence ID" value="CAB4815208.1"/>
    <property type="molecule type" value="Genomic_DNA"/>
</dbReference>
<dbReference type="InterPro" id="IPR052161">
    <property type="entry name" value="Mycobact_Acyl-CoA_DH"/>
</dbReference>
<evidence type="ECO:0000256" key="1">
    <source>
        <dbReference type="ARBA" id="ARBA00022630"/>
    </source>
</evidence>